<comment type="caution">
    <text evidence="1">The sequence shown here is derived from an EMBL/GenBank/DDBJ whole genome shotgun (WGS) entry which is preliminary data.</text>
</comment>
<proteinExistence type="predicted"/>
<protein>
    <submittedName>
        <fullName evidence="1">Uncharacterized protein</fullName>
    </submittedName>
</protein>
<name>A0A250XA02_9CHLO</name>
<evidence type="ECO:0000313" key="1">
    <source>
        <dbReference type="EMBL" id="GAX79894.1"/>
    </source>
</evidence>
<dbReference type="AlphaFoldDB" id="A0A250XA02"/>
<evidence type="ECO:0000313" key="2">
    <source>
        <dbReference type="Proteomes" id="UP000232323"/>
    </source>
</evidence>
<dbReference type="Proteomes" id="UP000232323">
    <property type="component" value="Unassembled WGS sequence"/>
</dbReference>
<dbReference type="EMBL" id="BEGY01000046">
    <property type="protein sequence ID" value="GAX79894.1"/>
    <property type="molecule type" value="Genomic_DNA"/>
</dbReference>
<keyword evidence="2" id="KW-1185">Reference proteome</keyword>
<sequence>MPSTRRLNGMKGCQSEQLSAMNISSNNGTATYQGSPEDAAILSQREEVLDAKERFLLANLQGIDAPVAKALAASLLEERTALKYRWAKLFENCKMENEKELVATAGALQTSLPMTGVVQQQMTRETPFKEFGTVPLQTTWCAIWSVQQIQWVSLSQQQQQADMPCLSCCFRQR</sequence>
<organism evidence="1 2">
    <name type="scientific">Chlamydomonas eustigma</name>
    <dbReference type="NCBI Taxonomy" id="1157962"/>
    <lineage>
        <taxon>Eukaryota</taxon>
        <taxon>Viridiplantae</taxon>
        <taxon>Chlorophyta</taxon>
        <taxon>core chlorophytes</taxon>
        <taxon>Chlorophyceae</taxon>
        <taxon>CS clade</taxon>
        <taxon>Chlamydomonadales</taxon>
        <taxon>Chlamydomonadaceae</taxon>
        <taxon>Chlamydomonas</taxon>
    </lineage>
</organism>
<gene>
    <name evidence="1" type="ORF">CEUSTIGMA_g7334.t1</name>
</gene>
<accession>A0A250XA02</accession>
<reference evidence="1 2" key="1">
    <citation type="submission" date="2017-08" db="EMBL/GenBank/DDBJ databases">
        <title>Acidophilic green algal genome provides insights into adaptation to an acidic environment.</title>
        <authorList>
            <person name="Hirooka S."/>
            <person name="Hirose Y."/>
            <person name="Kanesaki Y."/>
            <person name="Higuchi S."/>
            <person name="Fujiwara T."/>
            <person name="Onuma R."/>
            <person name="Era A."/>
            <person name="Ohbayashi R."/>
            <person name="Uzuka A."/>
            <person name="Nozaki H."/>
            <person name="Yoshikawa H."/>
            <person name="Miyagishima S.Y."/>
        </authorList>
    </citation>
    <scope>NUCLEOTIDE SEQUENCE [LARGE SCALE GENOMIC DNA]</scope>
    <source>
        <strain evidence="1 2">NIES-2499</strain>
    </source>
</reference>